<reference evidence="1 2" key="1">
    <citation type="submission" date="2024-06" db="EMBL/GenBank/DDBJ databases">
        <authorList>
            <person name="Steensen K."/>
            <person name="Seneca J."/>
            <person name="Bartlau N."/>
            <person name="Yu A.X."/>
            <person name="Polz M.F."/>
        </authorList>
    </citation>
    <scope>NUCLEOTIDE SEQUENCE [LARGE SCALE GENOMIC DNA]</scope>
    <source>
        <strain evidence="1 2">1F260</strain>
    </source>
</reference>
<proteinExistence type="predicted"/>
<dbReference type="Pfam" id="PF10013">
    <property type="entry name" value="DUF2256"/>
    <property type="match status" value="1"/>
</dbReference>
<organism evidence="1 2">
    <name type="scientific">Enterovibrio norvegicus</name>
    <dbReference type="NCBI Taxonomy" id="188144"/>
    <lineage>
        <taxon>Bacteria</taxon>
        <taxon>Pseudomonadati</taxon>
        <taxon>Pseudomonadota</taxon>
        <taxon>Gammaproteobacteria</taxon>
        <taxon>Vibrionales</taxon>
        <taxon>Vibrionaceae</taxon>
        <taxon>Enterovibrio</taxon>
    </lineage>
</organism>
<evidence type="ECO:0000313" key="2">
    <source>
        <dbReference type="Proteomes" id="UP001569154"/>
    </source>
</evidence>
<gene>
    <name evidence="1" type="ORF">ACED35_08030</name>
</gene>
<dbReference type="PIRSF" id="PIRSF037205">
    <property type="entry name" value="UCP037205"/>
    <property type="match status" value="1"/>
</dbReference>
<dbReference type="PANTHER" id="PTHR37463">
    <property type="entry name" value="GSL3115 PROTEIN"/>
    <property type="match status" value="1"/>
</dbReference>
<keyword evidence="2" id="KW-1185">Reference proteome</keyword>
<dbReference type="RefSeq" id="WP_083257318.1">
    <property type="nucleotide sequence ID" value="NZ_AJYG02000064.1"/>
</dbReference>
<dbReference type="EMBL" id="JBGONM010000015">
    <property type="protein sequence ID" value="MEZ8081062.1"/>
    <property type="molecule type" value="Genomic_DNA"/>
</dbReference>
<protein>
    <submittedName>
        <fullName evidence="1">DUF2256 domain-containing protein</fullName>
    </submittedName>
</protein>
<dbReference type="Proteomes" id="UP001569154">
    <property type="component" value="Unassembled WGS sequence"/>
</dbReference>
<accession>A0ABV4L013</accession>
<sequence>MKKQDLPSKTCAVCQRPFTWRKKWARVWDEVKYCSKRCAGQRRAKPEFLARTE</sequence>
<name>A0ABV4L013_9GAMM</name>
<dbReference type="InterPro" id="IPR017136">
    <property type="entry name" value="UCP037205"/>
</dbReference>
<comment type="caution">
    <text evidence="1">The sequence shown here is derived from an EMBL/GenBank/DDBJ whole genome shotgun (WGS) entry which is preliminary data.</text>
</comment>
<dbReference type="PANTHER" id="PTHR37463:SF1">
    <property type="entry name" value="DUF2256 DOMAIN-CONTAINING PROTEIN"/>
    <property type="match status" value="1"/>
</dbReference>
<evidence type="ECO:0000313" key="1">
    <source>
        <dbReference type="EMBL" id="MEZ8081062.1"/>
    </source>
</evidence>